<protein>
    <submittedName>
        <fullName evidence="2">Uncharacterized protein</fullName>
    </submittedName>
</protein>
<evidence type="ECO:0000256" key="1">
    <source>
        <dbReference type="SAM" id="Phobius"/>
    </source>
</evidence>
<dbReference type="EMBL" id="OU343031">
    <property type="protein sequence ID" value="CAG7595805.1"/>
    <property type="molecule type" value="Genomic_DNA"/>
</dbReference>
<evidence type="ECO:0000313" key="3">
    <source>
        <dbReference type="Proteomes" id="UP000693996"/>
    </source>
</evidence>
<keyword evidence="1" id="KW-1133">Transmembrane helix</keyword>
<name>A0A916JRD2_9BURK</name>
<reference evidence="2 3" key="1">
    <citation type="submission" date="2021-06" db="EMBL/GenBank/DDBJ databases">
        <authorList>
            <person name="Szabo G."/>
        </authorList>
    </citation>
    <scope>NUCLEOTIDE SEQUENCE [LARGE SCALE GENOMIC DNA]</scope>
    <source>
        <strain evidence="2">MYVALT</strain>
    </source>
</reference>
<gene>
    <name evidence="2" type="ORF">MYVALT_G_00750</name>
</gene>
<evidence type="ECO:0000313" key="2">
    <source>
        <dbReference type="EMBL" id="CAG7595805.1"/>
    </source>
</evidence>
<sequence>MPYLTTIVIVFYPLYCRYVFTDDLSIIIFILYFTVTDFHFFIKYRGGLLNLYKKSLLADILIVLLDLIYLRLESPRNLSLAFAANSSYPQTI</sequence>
<feature type="transmembrane region" description="Helical" evidence="1">
    <location>
        <begin position="56"/>
        <end position="72"/>
    </location>
</feature>
<organism evidence="2 3">
    <name type="scientific">Candidatus Vallotiella hemipterorum</name>
    <dbReference type="NCBI Taxonomy" id="1177213"/>
    <lineage>
        <taxon>Bacteria</taxon>
        <taxon>Pseudomonadati</taxon>
        <taxon>Pseudomonadota</taxon>
        <taxon>Betaproteobacteria</taxon>
        <taxon>Burkholderiales</taxon>
        <taxon>Burkholderiaceae</taxon>
        <taxon>Candidatus Vallotiella</taxon>
    </lineage>
</organism>
<keyword evidence="3" id="KW-1185">Reference proteome</keyword>
<proteinExistence type="predicted"/>
<feature type="transmembrane region" description="Helical" evidence="1">
    <location>
        <begin position="26"/>
        <end position="44"/>
    </location>
</feature>
<dbReference type="KEGG" id="vtr:MYVALT_G_00750"/>
<keyword evidence="1" id="KW-0812">Transmembrane</keyword>
<dbReference type="AlphaFoldDB" id="A0A916JRD2"/>
<dbReference type="Proteomes" id="UP000693996">
    <property type="component" value="Chromosome"/>
</dbReference>
<accession>A0A916JRD2</accession>
<keyword evidence="1" id="KW-0472">Membrane</keyword>